<dbReference type="AlphaFoldDB" id="A0A7Y4M5B8"/>
<keyword evidence="1" id="KW-1133">Transmembrane helix</keyword>
<feature type="transmembrane region" description="Helical" evidence="1">
    <location>
        <begin position="65"/>
        <end position="83"/>
    </location>
</feature>
<keyword evidence="3" id="KW-1185">Reference proteome</keyword>
<evidence type="ECO:0000313" key="2">
    <source>
        <dbReference type="EMBL" id="NOJ50743.1"/>
    </source>
</evidence>
<evidence type="ECO:0000313" key="3">
    <source>
        <dbReference type="Proteomes" id="UP000528734"/>
    </source>
</evidence>
<feature type="transmembrane region" description="Helical" evidence="1">
    <location>
        <begin position="40"/>
        <end position="59"/>
    </location>
</feature>
<name>A0A7Y4M5B8_9BRAD</name>
<accession>A0A7Y4M5B8</accession>
<dbReference type="Proteomes" id="UP000528734">
    <property type="component" value="Unassembled WGS sequence"/>
</dbReference>
<proteinExistence type="predicted"/>
<protein>
    <submittedName>
        <fullName evidence="2">Uncharacterized protein</fullName>
    </submittedName>
</protein>
<evidence type="ECO:0000256" key="1">
    <source>
        <dbReference type="SAM" id="Phobius"/>
    </source>
</evidence>
<dbReference type="RefSeq" id="WP_171713792.1">
    <property type="nucleotide sequence ID" value="NZ_JAAVLW010000015.1"/>
</dbReference>
<keyword evidence="1" id="KW-0812">Transmembrane</keyword>
<dbReference type="EMBL" id="JAAVLW010000015">
    <property type="protein sequence ID" value="NOJ50743.1"/>
    <property type="molecule type" value="Genomic_DNA"/>
</dbReference>
<reference evidence="2 3" key="1">
    <citation type="submission" date="2020-03" db="EMBL/GenBank/DDBJ databases">
        <title>Bradyrhizobium diversity isolated from nodules of Muelleranthus trifoliolatus.</title>
        <authorList>
            <person name="Klepa M."/>
            <person name="Helene L."/>
            <person name="Hungria M."/>
        </authorList>
    </citation>
    <scope>NUCLEOTIDE SEQUENCE [LARGE SCALE GENOMIC DNA]</scope>
    <source>
        <strain evidence="2 3">WSM 1744</strain>
    </source>
</reference>
<organism evidence="2 3">
    <name type="scientific">Bradyrhizobium archetypum</name>
    <dbReference type="NCBI Taxonomy" id="2721160"/>
    <lineage>
        <taxon>Bacteria</taxon>
        <taxon>Pseudomonadati</taxon>
        <taxon>Pseudomonadota</taxon>
        <taxon>Alphaproteobacteria</taxon>
        <taxon>Hyphomicrobiales</taxon>
        <taxon>Nitrobacteraceae</taxon>
        <taxon>Bradyrhizobium</taxon>
    </lineage>
</organism>
<sequence length="95" mass="9912">MIHKPTDWHRLDEGAAVRTARTAAAVATGTAKVARRGGQAVIGLVCYFFVAIWGFAAIASGLAGSLPSLIGIGAMAAFMYWLGRRAFAKTRATSG</sequence>
<gene>
    <name evidence="2" type="ORF">HCN50_31685</name>
</gene>
<keyword evidence="1" id="KW-0472">Membrane</keyword>
<comment type="caution">
    <text evidence="2">The sequence shown here is derived from an EMBL/GenBank/DDBJ whole genome shotgun (WGS) entry which is preliminary data.</text>
</comment>